<feature type="region of interest" description="Disordered" evidence="1">
    <location>
        <begin position="89"/>
        <end position="131"/>
    </location>
</feature>
<protein>
    <submittedName>
        <fullName evidence="2">Uncharacterized protein</fullName>
    </submittedName>
</protein>
<sequence length="131" mass="14679">MSGPKTAASVPMFQLSCCREATLARKRHRKRRRQSCFPSRQSNSLHLPLITPSLVPHSHHLVLTSFSPAAPPLDVSLYRRRDDRLRKLLQEEAEQTDSGGQHSASGTGATIRAQKENKHNTCSHHNLHTVD</sequence>
<evidence type="ECO:0000256" key="1">
    <source>
        <dbReference type="SAM" id="MobiDB-lite"/>
    </source>
</evidence>
<gene>
    <name evidence="2" type="ORF">EYF80_013853</name>
</gene>
<dbReference type="AlphaFoldDB" id="A0A4Z2IFJ8"/>
<reference evidence="2 3" key="1">
    <citation type="submission" date="2019-03" db="EMBL/GenBank/DDBJ databases">
        <title>First draft genome of Liparis tanakae, snailfish: a comprehensive survey of snailfish specific genes.</title>
        <authorList>
            <person name="Kim W."/>
            <person name="Song I."/>
            <person name="Jeong J.-H."/>
            <person name="Kim D."/>
            <person name="Kim S."/>
            <person name="Ryu S."/>
            <person name="Song J.Y."/>
            <person name="Lee S.K."/>
        </authorList>
    </citation>
    <scope>NUCLEOTIDE SEQUENCE [LARGE SCALE GENOMIC DNA]</scope>
    <source>
        <tissue evidence="2">Muscle</tissue>
    </source>
</reference>
<name>A0A4Z2IFJ8_9TELE</name>
<organism evidence="2 3">
    <name type="scientific">Liparis tanakae</name>
    <name type="common">Tanaka's snailfish</name>
    <dbReference type="NCBI Taxonomy" id="230148"/>
    <lineage>
        <taxon>Eukaryota</taxon>
        <taxon>Metazoa</taxon>
        <taxon>Chordata</taxon>
        <taxon>Craniata</taxon>
        <taxon>Vertebrata</taxon>
        <taxon>Euteleostomi</taxon>
        <taxon>Actinopterygii</taxon>
        <taxon>Neopterygii</taxon>
        <taxon>Teleostei</taxon>
        <taxon>Neoteleostei</taxon>
        <taxon>Acanthomorphata</taxon>
        <taxon>Eupercaria</taxon>
        <taxon>Perciformes</taxon>
        <taxon>Cottioidei</taxon>
        <taxon>Cottales</taxon>
        <taxon>Liparidae</taxon>
        <taxon>Liparis</taxon>
    </lineage>
</organism>
<comment type="caution">
    <text evidence="2">The sequence shown here is derived from an EMBL/GenBank/DDBJ whole genome shotgun (WGS) entry which is preliminary data.</text>
</comment>
<dbReference type="EMBL" id="SRLO01000098">
    <property type="protein sequence ID" value="TNN75883.1"/>
    <property type="molecule type" value="Genomic_DNA"/>
</dbReference>
<evidence type="ECO:0000313" key="3">
    <source>
        <dbReference type="Proteomes" id="UP000314294"/>
    </source>
</evidence>
<keyword evidence="3" id="KW-1185">Reference proteome</keyword>
<evidence type="ECO:0000313" key="2">
    <source>
        <dbReference type="EMBL" id="TNN75883.1"/>
    </source>
</evidence>
<feature type="compositionally biased region" description="Polar residues" evidence="1">
    <location>
        <begin position="96"/>
        <end position="108"/>
    </location>
</feature>
<proteinExistence type="predicted"/>
<accession>A0A4Z2IFJ8</accession>
<dbReference type="Proteomes" id="UP000314294">
    <property type="component" value="Unassembled WGS sequence"/>
</dbReference>
<feature type="compositionally biased region" description="Basic residues" evidence="1">
    <location>
        <begin position="121"/>
        <end position="131"/>
    </location>
</feature>